<keyword evidence="7" id="KW-1185">Reference proteome</keyword>
<feature type="transmembrane region" description="Helical" evidence="5">
    <location>
        <begin position="92"/>
        <end position="112"/>
    </location>
</feature>
<feature type="transmembrane region" description="Helical" evidence="5">
    <location>
        <begin position="214"/>
        <end position="232"/>
    </location>
</feature>
<reference evidence="7" key="1">
    <citation type="journal article" date="2019" name="Int. J. Syst. Evol. Microbiol.">
        <title>The Global Catalogue of Microorganisms (GCM) 10K type strain sequencing project: providing services to taxonomists for standard genome sequencing and annotation.</title>
        <authorList>
            <consortium name="The Broad Institute Genomics Platform"/>
            <consortium name="The Broad Institute Genome Sequencing Center for Infectious Disease"/>
            <person name="Wu L."/>
            <person name="Ma J."/>
        </authorList>
    </citation>
    <scope>NUCLEOTIDE SEQUENCE [LARGE SCALE GENOMIC DNA]</scope>
    <source>
        <strain evidence="7">KCTC 52677</strain>
    </source>
</reference>
<evidence type="ECO:0000256" key="2">
    <source>
        <dbReference type="ARBA" id="ARBA00022692"/>
    </source>
</evidence>
<protein>
    <recommendedName>
        <fullName evidence="5">Inner membrane-spanning protein YciB</fullName>
    </recommendedName>
</protein>
<comment type="caution">
    <text evidence="6">The sequence shown here is derived from an EMBL/GenBank/DDBJ whole genome shotgun (WGS) entry which is preliminary data.</text>
</comment>
<dbReference type="HAMAP" id="MF_00189">
    <property type="entry name" value="YciB"/>
    <property type="match status" value="1"/>
</dbReference>
<keyword evidence="2 5" id="KW-0812">Transmembrane</keyword>
<feature type="transmembrane region" description="Helical" evidence="5">
    <location>
        <begin position="55"/>
        <end position="72"/>
    </location>
</feature>
<feature type="transmembrane region" description="Helical" evidence="5">
    <location>
        <begin position="150"/>
        <end position="178"/>
    </location>
</feature>
<sequence length="251" mass="27840">MSDQNVGKGAESGLGRLVEGAGKLDPHPVRGTVIQEIENRRDWDRKADEARVSPLLKMVLELGPLVVFFFANSRGEWLASHFPLLAEMGGPIFIATGLFMAATALALVVSWVLTRTLPVMPLVSGIVVFVFGALTLWLQNDTFIKMKPTIVNSLFGAILLGGLLFGKPLLGYVFHAAFKLSDEGWRKLTLRWGLFFVFLAVLNEVVWRSFSTDFWVAFKVWGTMPITVLFTLSQMPLIMRHSIEAEEGKAS</sequence>
<keyword evidence="5" id="KW-0997">Cell inner membrane</keyword>
<organism evidence="6 7">
    <name type="scientific">Shinella pollutisoli</name>
    <dbReference type="NCBI Taxonomy" id="2250594"/>
    <lineage>
        <taxon>Bacteria</taxon>
        <taxon>Pseudomonadati</taxon>
        <taxon>Pseudomonadota</taxon>
        <taxon>Alphaproteobacteria</taxon>
        <taxon>Hyphomicrobiales</taxon>
        <taxon>Rhizobiaceae</taxon>
        <taxon>Shinella</taxon>
    </lineage>
</organism>
<dbReference type="EMBL" id="JBHRSP010000019">
    <property type="protein sequence ID" value="MFC3074042.1"/>
    <property type="molecule type" value="Genomic_DNA"/>
</dbReference>
<evidence type="ECO:0000256" key="4">
    <source>
        <dbReference type="ARBA" id="ARBA00023136"/>
    </source>
</evidence>
<dbReference type="RefSeq" id="WP_257312920.1">
    <property type="nucleotide sequence ID" value="NZ_JANFDG010000003.1"/>
</dbReference>
<proteinExistence type="inferred from homology"/>
<evidence type="ECO:0000313" key="6">
    <source>
        <dbReference type="EMBL" id="MFC3074042.1"/>
    </source>
</evidence>
<dbReference type="PANTHER" id="PTHR36917">
    <property type="entry name" value="INTRACELLULAR SEPTATION PROTEIN A-RELATED"/>
    <property type="match status" value="1"/>
</dbReference>
<dbReference type="PANTHER" id="PTHR36917:SF1">
    <property type="entry name" value="INNER MEMBRANE-SPANNING PROTEIN YCIB"/>
    <property type="match status" value="1"/>
</dbReference>
<dbReference type="Proteomes" id="UP001595377">
    <property type="component" value="Unassembled WGS sequence"/>
</dbReference>
<keyword evidence="1 5" id="KW-1003">Cell membrane</keyword>
<dbReference type="Pfam" id="PF04279">
    <property type="entry name" value="IspA"/>
    <property type="match status" value="1"/>
</dbReference>
<accession>A0ABV7DH40</accession>
<dbReference type="NCBIfam" id="NF001323">
    <property type="entry name" value="PRK00259.1-1"/>
    <property type="match status" value="1"/>
</dbReference>
<dbReference type="NCBIfam" id="TIGR00997">
    <property type="entry name" value="ispZ"/>
    <property type="match status" value="1"/>
</dbReference>
<dbReference type="InterPro" id="IPR006008">
    <property type="entry name" value="YciB"/>
</dbReference>
<evidence type="ECO:0000256" key="1">
    <source>
        <dbReference type="ARBA" id="ARBA00022475"/>
    </source>
</evidence>
<feature type="transmembrane region" description="Helical" evidence="5">
    <location>
        <begin position="190"/>
        <end position="208"/>
    </location>
</feature>
<comment type="similarity">
    <text evidence="5">Belongs to the YciB family.</text>
</comment>
<keyword evidence="3 5" id="KW-1133">Transmembrane helix</keyword>
<evidence type="ECO:0000256" key="3">
    <source>
        <dbReference type="ARBA" id="ARBA00022989"/>
    </source>
</evidence>
<feature type="transmembrane region" description="Helical" evidence="5">
    <location>
        <begin position="119"/>
        <end position="138"/>
    </location>
</feature>
<comment type="function">
    <text evidence="5">Plays a role in cell envelope biogenesis, maintenance of cell envelope integrity and membrane homeostasis.</text>
</comment>
<name>A0ABV7DH40_9HYPH</name>
<evidence type="ECO:0000313" key="7">
    <source>
        <dbReference type="Proteomes" id="UP001595377"/>
    </source>
</evidence>
<comment type="subcellular location">
    <subcellularLocation>
        <location evidence="5">Cell inner membrane</location>
        <topology evidence="5">Multi-pass membrane protein</topology>
    </subcellularLocation>
</comment>
<gene>
    <name evidence="5" type="primary">yciB</name>
    <name evidence="6" type="ORF">ACFOHH_13095</name>
</gene>
<evidence type="ECO:0000256" key="5">
    <source>
        <dbReference type="HAMAP-Rule" id="MF_00189"/>
    </source>
</evidence>
<keyword evidence="4 5" id="KW-0472">Membrane</keyword>